<evidence type="ECO:0000256" key="1">
    <source>
        <dbReference type="ARBA" id="ARBA00004294"/>
    </source>
</evidence>
<dbReference type="SMART" id="SM00855">
    <property type="entry name" value="PGAM"/>
    <property type="match status" value="1"/>
</dbReference>
<evidence type="ECO:0000256" key="7">
    <source>
        <dbReference type="ARBA" id="ARBA00023136"/>
    </source>
</evidence>
<sequence length="293" mass="33703">MASWSRFNKIALLSLGAVGGSYVYYNINSTSEEKVGKNRVYNAWTTNYTPSVRWDQNWDLRSPESLVNKNKYMNDESDDNKYNEKLESVKSRSVRHLILIRHGQYHMDKKGDKERILTPLGRLQAEMTGKRLAALNIKWDLLVRSTMTRAQETAEIIAQHLRNDLPVRDCQLIEEGAPIPPEPPVGHWKPEKSQFFQDSARIEAAFRKYFHRAPPEQTEDSYTILVCHANVIRFFVCKALQFPPEGWLRISLNHGSITWVSINPNGSVILRALGDTGHMDPQYITSRNSRSCK</sequence>
<evidence type="ECO:0000256" key="11">
    <source>
        <dbReference type="ARBA" id="ARBA00040722"/>
    </source>
</evidence>
<feature type="binding site" evidence="15">
    <location>
        <position position="149"/>
    </location>
    <ligand>
        <name>substrate</name>
    </ligand>
</feature>
<evidence type="ECO:0000256" key="8">
    <source>
        <dbReference type="ARBA" id="ARBA00037234"/>
    </source>
</evidence>
<dbReference type="Pfam" id="PF00300">
    <property type="entry name" value="His_Phos_1"/>
    <property type="match status" value="2"/>
</dbReference>
<comment type="function">
    <text evidence="8">Displays phosphatase activity for serine/threonine residues, and dephosphorylates and activates Pk92B kinase. Has apparently no phosphoglycerate mutase activity.</text>
</comment>
<evidence type="ECO:0000256" key="3">
    <source>
        <dbReference type="ARBA" id="ARBA00013081"/>
    </source>
</evidence>
<evidence type="ECO:0000256" key="14">
    <source>
        <dbReference type="ARBA" id="ARBA00048336"/>
    </source>
</evidence>
<dbReference type="GO" id="GO:0004722">
    <property type="term" value="F:protein serine/threonine phosphatase activity"/>
    <property type="evidence" value="ECO:0007669"/>
    <property type="project" value="UniProtKB-EC"/>
</dbReference>
<dbReference type="Proteomes" id="UP000494256">
    <property type="component" value="Unassembled WGS sequence"/>
</dbReference>
<comment type="catalytic activity">
    <reaction evidence="14">
        <text>O-phospho-L-threonyl-[protein] + H2O = L-threonyl-[protein] + phosphate</text>
        <dbReference type="Rhea" id="RHEA:47004"/>
        <dbReference type="Rhea" id="RHEA-COMP:11060"/>
        <dbReference type="Rhea" id="RHEA-COMP:11605"/>
        <dbReference type="ChEBI" id="CHEBI:15377"/>
        <dbReference type="ChEBI" id="CHEBI:30013"/>
        <dbReference type="ChEBI" id="CHEBI:43474"/>
        <dbReference type="ChEBI" id="CHEBI:61977"/>
        <dbReference type="EC" id="3.1.3.16"/>
    </reaction>
</comment>
<dbReference type="Proteomes" id="UP000494106">
    <property type="component" value="Unassembled WGS sequence"/>
</dbReference>
<evidence type="ECO:0000313" key="16">
    <source>
        <dbReference type="EMBL" id="CAB3222107.1"/>
    </source>
</evidence>
<dbReference type="InterPro" id="IPR013078">
    <property type="entry name" value="His_Pase_superF_clade-1"/>
</dbReference>
<dbReference type="AlphaFoldDB" id="A0A8S0YUK9"/>
<evidence type="ECO:0000313" key="19">
    <source>
        <dbReference type="Proteomes" id="UP000494256"/>
    </source>
</evidence>
<dbReference type="EC" id="3.1.3.16" evidence="3"/>
<dbReference type="SUPFAM" id="SSF53254">
    <property type="entry name" value="Phosphoglycerate mutase-like"/>
    <property type="match status" value="1"/>
</dbReference>
<organism evidence="16 18">
    <name type="scientific">Arctia plantaginis</name>
    <name type="common">Wood tiger moth</name>
    <name type="synonym">Phalaena plantaginis</name>
    <dbReference type="NCBI Taxonomy" id="874455"/>
    <lineage>
        <taxon>Eukaryota</taxon>
        <taxon>Metazoa</taxon>
        <taxon>Ecdysozoa</taxon>
        <taxon>Arthropoda</taxon>
        <taxon>Hexapoda</taxon>
        <taxon>Insecta</taxon>
        <taxon>Pterygota</taxon>
        <taxon>Neoptera</taxon>
        <taxon>Endopterygota</taxon>
        <taxon>Lepidoptera</taxon>
        <taxon>Glossata</taxon>
        <taxon>Ditrysia</taxon>
        <taxon>Noctuoidea</taxon>
        <taxon>Erebidae</taxon>
        <taxon>Arctiinae</taxon>
        <taxon>Arctia</taxon>
    </lineage>
</organism>
<evidence type="ECO:0000256" key="4">
    <source>
        <dbReference type="ARBA" id="ARBA00022787"/>
    </source>
</evidence>
<keyword evidence="7" id="KW-0472">Membrane</keyword>
<comment type="similarity">
    <text evidence="2">Belongs to the phosphoglycerate mutase family. BPG-dependent PGAM subfamily.</text>
</comment>
<dbReference type="PANTHER" id="PTHR20935">
    <property type="entry name" value="PHOSPHOGLYCERATE MUTASE-RELATED"/>
    <property type="match status" value="1"/>
</dbReference>
<comment type="caution">
    <text evidence="16">The sequence shown here is derived from an EMBL/GenBank/DDBJ whole genome shotgun (WGS) entry which is preliminary data.</text>
</comment>
<evidence type="ECO:0000256" key="9">
    <source>
        <dbReference type="ARBA" id="ARBA00038605"/>
    </source>
</evidence>
<evidence type="ECO:0000313" key="17">
    <source>
        <dbReference type="EMBL" id="CAB3245827.1"/>
    </source>
</evidence>
<dbReference type="InterPro" id="IPR029033">
    <property type="entry name" value="His_PPase_superfam"/>
</dbReference>
<dbReference type="EMBL" id="CADEBD010000327">
    <property type="protein sequence ID" value="CAB3245827.1"/>
    <property type="molecule type" value="Genomic_DNA"/>
</dbReference>
<evidence type="ECO:0000256" key="5">
    <source>
        <dbReference type="ARBA" id="ARBA00022801"/>
    </source>
</evidence>
<keyword evidence="4" id="KW-1000">Mitochondrion outer membrane</keyword>
<evidence type="ECO:0000256" key="12">
    <source>
        <dbReference type="ARBA" id="ARBA00042520"/>
    </source>
</evidence>
<protein>
    <recommendedName>
        <fullName evidence="10">Serine/threonine-protein phosphatase PGAM5, mitochondrial</fullName>
        <ecNumber evidence="3">3.1.3.16</ecNumber>
    </recommendedName>
    <alternativeName>
        <fullName evidence="12">Phosphoglycerate mutase family member 5 homolog</fullName>
    </alternativeName>
    <alternativeName>
        <fullName evidence="11">Serine/threonine-protein phosphatase Pgam5, mitochondrial</fullName>
    </alternativeName>
</protein>
<evidence type="ECO:0000256" key="13">
    <source>
        <dbReference type="ARBA" id="ARBA00047761"/>
    </source>
</evidence>
<keyword evidence="18" id="KW-1185">Reference proteome</keyword>
<comment type="catalytic activity">
    <reaction evidence="13">
        <text>O-phospho-L-seryl-[protein] + H2O = L-seryl-[protein] + phosphate</text>
        <dbReference type="Rhea" id="RHEA:20629"/>
        <dbReference type="Rhea" id="RHEA-COMP:9863"/>
        <dbReference type="Rhea" id="RHEA-COMP:11604"/>
        <dbReference type="ChEBI" id="CHEBI:15377"/>
        <dbReference type="ChEBI" id="CHEBI:29999"/>
        <dbReference type="ChEBI" id="CHEBI:43474"/>
        <dbReference type="ChEBI" id="CHEBI:83421"/>
        <dbReference type="EC" id="3.1.3.16"/>
    </reaction>
</comment>
<dbReference type="InterPro" id="IPR051021">
    <property type="entry name" value="Mito_Ser/Thr_phosphatase"/>
</dbReference>
<name>A0A8S0YUK9_ARCPL</name>
<comment type="subunit">
    <text evidence="9">Interacts with Pk92B/ASK1.</text>
</comment>
<dbReference type="GO" id="GO:0005741">
    <property type="term" value="C:mitochondrial outer membrane"/>
    <property type="evidence" value="ECO:0007669"/>
    <property type="project" value="UniProtKB-SubCell"/>
</dbReference>
<reference evidence="18 19" key="1">
    <citation type="submission" date="2020-04" db="EMBL/GenBank/DDBJ databases">
        <authorList>
            <person name="Wallbank WR R."/>
            <person name="Pardo Diaz C."/>
            <person name="Kozak K."/>
            <person name="Martin S."/>
            <person name="Jiggins C."/>
            <person name="Moest M."/>
            <person name="Warren A I."/>
            <person name="Byers J.R.P. K."/>
            <person name="Montejo-Kovacevich G."/>
            <person name="Yen C E."/>
        </authorList>
    </citation>
    <scope>NUCLEOTIDE SEQUENCE [LARGE SCALE GENOMIC DNA]</scope>
</reference>
<keyword evidence="6" id="KW-0496">Mitochondrion</keyword>
<dbReference type="FunFam" id="3.40.50.1240:FF:000009">
    <property type="entry name" value="serine/threonine-protein phosphatase PGAM5, mitochondrial isoform X1"/>
    <property type="match status" value="1"/>
</dbReference>
<dbReference type="PANTHER" id="PTHR20935:SF0">
    <property type="entry name" value="SERINE_THREONINE-PROTEIN PHOSPHATASE PGAM5, MITOCHONDRIAL"/>
    <property type="match status" value="1"/>
</dbReference>
<evidence type="ECO:0000256" key="10">
    <source>
        <dbReference type="ARBA" id="ARBA00039765"/>
    </source>
</evidence>
<evidence type="ECO:0000313" key="18">
    <source>
        <dbReference type="Proteomes" id="UP000494106"/>
    </source>
</evidence>
<dbReference type="CDD" id="cd07067">
    <property type="entry name" value="HP_PGM_like"/>
    <property type="match status" value="1"/>
</dbReference>
<evidence type="ECO:0000256" key="6">
    <source>
        <dbReference type="ARBA" id="ARBA00023128"/>
    </source>
</evidence>
<dbReference type="GO" id="GO:0090141">
    <property type="term" value="P:positive regulation of mitochondrial fission"/>
    <property type="evidence" value="ECO:0007669"/>
    <property type="project" value="TreeGrafter"/>
</dbReference>
<comment type="subcellular location">
    <subcellularLocation>
        <location evidence="1">Mitochondrion outer membrane</location>
    </subcellularLocation>
</comment>
<accession>A0A8S0YUK9</accession>
<evidence type="ECO:0000256" key="2">
    <source>
        <dbReference type="ARBA" id="ARBA00006717"/>
    </source>
</evidence>
<proteinExistence type="inferred from homology"/>
<gene>
    <name evidence="17" type="ORF">APLA_LOCUS11258</name>
    <name evidence="16" type="ORF">APLA_LOCUS833</name>
</gene>
<dbReference type="OrthoDB" id="2118094at2759"/>
<evidence type="ECO:0000256" key="15">
    <source>
        <dbReference type="PIRSR" id="PIRSR613078-2"/>
    </source>
</evidence>
<dbReference type="Gene3D" id="3.40.50.1240">
    <property type="entry name" value="Phosphoglycerate mutase-like"/>
    <property type="match status" value="1"/>
</dbReference>
<dbReference type="EMBL" id="CADEBC010000083">
    <property type="protein sequence ID" value="CAB3222107.1"/>
    <property type="molecule type" value="Genomic_DNA"/>
</dbReference>
<keyword evidence="5" id="KW-0378">Hydrolase</keyword>